<proteinExistence type="predicted"/>
<dbReference type="EMBL" id="CM037629">
    <property type="protein sequence ID" value="KAH7990042.1"/>
    <property type="molecule type" value="Genomic_DNA"/>
</dbReference>
<comment type="caution">
    <text evidence="1">The sequence shown here is derived from an EMBL/GenBank/DDBJ whole genome shotgun (WGS) entry which is preliminary data.</text>
</comment>
<dbReference type="Proteomes" id="UP000827872">
    <property type="component" value="Linkage Group LG16"/>
</dbReference>
<protein>
    <submittedName>
        <fullName evidence="1">Uncharacterized protein</fullName>
    </submittedName>
</protein>
<keyword evidence="2" id="KW-1185">Reference proteome</keyword>
<accession>A0ACB8EC91</accession>
<evidence type="ECO:0000313" key="1">
    <source>
        <dbReference type="EMBL" id="KAH7990042.1"/>
    </source>
</evidence>
<gene>
    <name evidence="1" type="ORF">K3G42_000923</name>
</gene>
<sequence length="109" mass="12314">MWPLNSGGIPSTLIVGSWINQLLPPVSVAGQSGSVPILFHLNFHLSCCSQTLLPMAHPILSCYTRNSTNLYGKYRRDLGDPKNIVNETMSLLDAQPTYRWWPQIPHYYN</sequence>
<evidence type="ECO:0000313" key="2">
    <source>
        <dbReference type="Proteomes" id="UP000827872"/>
    </source>
</evidence>
<name>A0ACB8EC91_9SAUR</name>
<reference evidence="1" key="1">
    <citation type="submission" date="2021-08" db="EMBL/GenBank/DDBJ databases">
        <title>The first chromosome-level gecko genome reveals the dynamic sex chromosomes of Neotropical dwarf geckos (Sphaerodactylidae: Sphaerodactylus).</title>
        <authorList>
            <person name="Pinto B.J."/>
            <person name="Keating S.E."/>
            <person name="Gamble T."/>
        </authorList>
    </citation>
    <scope>NUCLEOTIDE SEQUENCE</scope>
    <source>
        <strain evidence="1">TG3544</strain>
    </source>
</reference>
<organism evidence="1 2">
    <name type="scientific">Sphaerodactylus townsendi</name>
    <dbReference type="NCBI Taxonomy" id="933632"/>
    <lineage>
        <taxon>Eukaryota</taxon>
        <taxon>Metazoa</taxon>
        <taxon>Chordata</taxon>
        <taxon>Craniata</taxon>
        <taxon>Vertebrata</taxon>
        <taxon>Euteleostomi</taxon>
        <taxon>Lepidosauria</taxon>
        <taxon>Squamata</taxon>
        <taxon>Bifurcata</taxon>
        <taxon>Gekkota</taxon>
        <taxon>Sphaerodactylidae</taxon>
        <taxon>Sphaerodactylus</taxon>
    </lineage>
</organism>